<feature type="signal peptide" evidence="1">
    <location>
        <begin position="1"/>
        <end position="29"/>
    </location>
</feature>
<keyword evidence="3" id="KW-1185">Reference proteome</keyword>
<reference evidence="2 3" key="1">
    <citation type="journal article" date="2019" name="Int. J. Syst. Evol. Microbiol.">
        <title>The Global Catalogue of Microorganisms (GCM) 10K type strain sequencing project: providing services to taxonomists for standard genome sequencing and annotation.</title>
        <authorList>
            <consortium name="The Broad Institute Genomics Platform"/>
            <consortium name="The Broad Institute Genome Sequencing Center for Infectious Disease"/>
            <person name="Wu L."/>
            <person name="Ma J."/>
        </authorList>
    </citation>
    <scope>NUCLEOTIDE SEQUENCE [LARGE SCALE GENOMIC DNA]</scope>
    <source>
        <strain evidence="2 3">JCM 12393</strain>
    </source>
</reference>
<evidence type="ECO:0000313" key="3">
    <source>
        <dbReference type="Proteomes" id="UP001499863"/>
    </source>
</evidence>
<dbReference type="Proteomes" id="UP001499863">
    <property type="component" value="Unassembled WGS sequence"/>
</dbReference>
<protein>
    <recommendedName>
        <fullName evidence="4">Peptidase inhibitor family I36</fullName>
    </recommendedName>
</protein>
<dbReference type="RefSeq" id="WP_344339258.1">
    <property type="nucleotide sequence ID" value="NZ_BAAAKJ010000258.1"/>
</dbReference>
<sequence>MNVKRIVATAAILATGLGTAVATAPAASAATIGTCTYNYACLFYNSSNYNLGAQFQHESDINDYAGAYFSAGQYGSSGAGVEVKNHAASVANGDRYWQVTIWERSGTTPWGNHNIIRPGAFADLGVVKNDNAAGTWQYAG</sequence>
<feature type="chain" id="PRO_5046530683" description="Peptidase inhibitor family I36" evidence="1">
    <location>
        <begin position="30"/>
        <end position="140"/>
    </location>
</feature>
<dbReference type="EMBL" id="BAAAKJ010000258">
    <property type="protein sequence ID" value="GAA1403492.1"/>
    <property type="molecule type" value="Genomic_DNA"/>
</dbReference>
<evidence type="ECO:0000313" key="2">
    <source>
        <dbReference type="EMBL" id="GAA1403492.1"/>
    </source>
</evidence>
<keyword evidence="1" id="KW-0732">Signal</keyword>
<evidence type="ECO:0008006" key="4">
    <source>
        <dbReference type="Google" id="ProtNLM"/>
    </source>
</evidence>
<evidence type="ECO:0000256" key="1">
    <source>
        <dbReference type="SAM" id="SignalP"/>
    </source>
</evidence>
<name>A0ABN1YBT5_9ACTN</name>
<proteinExistence type="predicted"/>
<comment type="caution">
    <text evidence="2">The sequence shown here is derived from an EMBL/GenBank/DDBJ whole genome shotgun (WGS) entry which is preliminary data.</text>
</comment>
<organism evidence="2 3">
    <name type="scientific">Kitasatospora putterlickiae</name>
    <dbReference type="NCBI Taxonomy" id="221725"/>
    <lineage>
        <taxon>Bacteria</taxon>
        <taxon>Bacillati</taxon>
        <taxon>Actinomycetota</taxon>
        <taxon>Actinomycetes</taxon>
        <taxon>Kitasatosporales</taxon>
        <taxon>Streptomycetaceae</taxon>
        <taxon>Kitasatospora</taxon>
    </lineage>
</organism>
<accession>A0ABN1YBT5</accession>
<gene>
    <name evidence="2" type="ORF">GCM10009639_48390</name>
</gene>